<feature type="compositionally biased region" description="Basic and acidic residues" evidence="13">
    <location>
        <begin position="53"/>
        <end position="80"/>
    </location>
</feature>
<dbReference type="NCBIfam" id="NF010738">
    <property type="entry name" value="PRK14140.1"/>
    <property type="match status" value="1"/>
</dbReference>
<comment type="subcellular location">
    <subcellularLocation>
        <location evidence="1 10">Cytoplasm</location>
    </subcellularLocation>
</comment>
<dbReference type="FunFam" id="2.30.22.10:FF:000001">
    <property type="entry name" value="Protein GrpE"/>
    <property type="match status" value="1"/>
</dbReference>
<feature type="compositionally biased region" description="Low complexity" evidence="13">
    <location>
        <begin position="27"/>
        <end position="48"/>
    </location>
</feature>
<dbReference type="InterPro" id="IPR013805">
    <property type="entry name" value="GrpE_CC"/>
</dbReference>
<protein>
    <recommendedName>
        <fullName evidence="8 10">Protein GrpE</fullName>
    </recommendedName>
    <alternativeName>
        <fullName evidence="9 10">HSP-70 cofactor</fullName>
    </alternativeName>
</protein>
<evidence type="ECO:0000256" key="11">
    <source>
        <dbReference type="RuleBase" id="RU000639"/>
    </source>
</evidence>
<keyword evidence="15" id="KW-1185">Reference proteome</keyword>
<dbReference type="InterPro" id="IPR000740">
    <property type="entry name" value="GrpE"/>
</dbReference>
<evidence type="ECO:0000256" key="3">
    <source>
        <dbReference type="ARBA" id="ARBA00011738"/>
    </source>
</evidence>
<comment type="function">
    <text evidence="7 10 11">Participates actively in the response to hyperosmotic and heat shock by preventing the aggregation of stress-denatured proteins, in association with DnaK and GrpE. It is the nucleotide exchange factor for DnaK and may function as a thermosensor. Unfolded proteins bind initially to DnaJ; upon interaction with the DnaJ-bound protein, DnaK hydrolyzes its bound ATP, resulting in the formation of a stable complex. GrpE releases ADP from DnaK; ATP binding to DnaK triggers the release of the substrate protein, thus completing the reaction cycle. Several rounds of ATP-dependent interactions between DnaJ, DnaK and GrpE are required for fully efficient folding.</text>
</comment>
<feature type="compositionally biased region" description="Low complexity" evidence="13">
    <location>
        <begin position="10"/>
        <end position="20"/>
    </location>
</feature>
<dbReference type="Gene3D" id="2.30.22.10">
    <property type="entry name" value="Head domain of nucleotide exchange factor GrpE"/>
    <property type="match status" value="1"/>
</dbReference>
<dbReference type="PANTHER" id="PTHR21237:SF23">
    <property type="entry name" value="GRPE PROTEIN HOMOLOG, MITOCHONDRIAL"/>
    <property type="match status" value="1"/>
</dbReference>
<dbReference type="Gene3D" id="3.90.20.20">
    <property type="match status" value="1"/>
</dbReference>
<keyword evidence="6 10" id="KW-0143">Chaperone</keyword>
<comment type="caution">
    <text evidence="14">The sequence shown here is derived from an EMBL/GenBank/DDBJ whole genome shotgun (WGS) entry which is preliminary data.</text>
</comment>
<dbReference type="RefSeq" id="WP_190915181.1">
    <property type="nucleotide sequence ID" value="NZ_JACXIZ010000011.1"/>
</dbReference>
<evidence type="ECO:0000313" key="15">
    <source>
        <dbReference type="Proteomes" id="UP000621560"/>
    </source>
</evidence>
<dbReference type="SUPFAM" id="SSF51064">
    <property type="entry name" value="Head domain of nucleotide exchange factor GrpE"/>
    <property type="match status" value="1"/>
</dbReference>
<feature type="region of interest" description="Disordered" evidence="13">
    <location>
        <begin position="1"/>
        <end position="80"/>
    </location>
</feature>
<evidence type="ECO:0000313" key="14">
    <source>
        <dbReference type="EMBL" id="MBD2844471.1"/>
    </source>
</evidence>
<dbReference type="EMBL" id="JACXIZ010000011">
    <property type="protein sequence ID" value="MBD2844471.1"/>
    <property type="molecule type" value="Genomic_DNA"/>
</dbReference>
<organism evidence="14 15">
    <name type="scientific">Paenibacillus sabuli</name>
    <dbReference type="NCBI Taxonomy" id="2772509"/>
    <lineage>
        <taxon>Bacteria</taxon>
        <taxon>Bacillati</taxon>
        <taxon>Bacillota</taxon>
        <taxon>Bacilli</taxon>
        <taxon>Bacillales</taxon>
        <taxon>Paenibacillaceae</taxon>
        <taxon>Paenibacillus</taxon>
    </lineage>
</organism>
<dbReference type="GO" id="GO:0000774">
    <property type="term" value="F:adenyl-nucleotide exchange factor activity"/>
    <property type="evidence" value="ECO:0007669"/>
    <property type="project" value="InterPro"/>
</dbReference>
<dbReference type="SUPFAM" id="SSF58014">
    <property type="entry name" value="Coiled-coil domain of nucleotide exchange factor GrpE"/>
    <property type="match status" value="1"/>
</dbReference>
<comment type="similarity">
    <text evidence="2 10 12">Belongs to the GrpE family.</text>
</comment>
<comment type="subunit">
    <text evidence="3 10">Homodimer.</text>
</comment>
<dbReference type="InterPro" id="IPR009012">
    <property type="entry name" value="GrpE_head"/>
</dbReference>
<dbReference type="HAMAP" id="MF_01151">
    <property type="entry name" value="GrpE"/>
    <property type="match status" value="1"/>
</dbReference>
<gene>
    <name evidence="10 14" type="primary">grpE</name>
    <name evidence="14" type="ORF">IDH44_04655</name>
</gene>
<dbReference type="PANTHER" id="PTHR21237">
    <property type="entry name" value="GRPE PROTEIN"/>
    <property type="match status" value="1"/>
</dbReference>
<accession>A0A927GQP2</accession>
<keyword evidence="5 10" id="KW-0346">Stress response</keyword>
<evidence type="ECO:0000256" key="8">
    <source>
        <dbReference type="ARBA" id="ARBA00072274"/>
    </source>
</evidence>
<evidence type="ECO:0000256" key="2">
    <source>
        <dbReference type="ARBA" id="ARBA00009054"/>
    </source>
</evidence>
<evidence type="ECO:0000256" key="6">
    <source>
        <dbReference type="ARBA" id="ARBA00023186"/>
    </source>
</evidence>
<evidence type="ECO:0000256" key="1">
    <source>
        <dbReference type="ARBA" id="ARBA00004496"/>
    </source>
</evidence>
<evidence type="ECO:0000256" key="7">
    <source>
        <dbReference type="ARBA" id="ARBA00053401"/>
    </source>
</evidence>
<dbReference type="PRINTS" id="PR00773">
    <property type="entry name" value="GRPEPROTEIN"/>
</dbReference>
<dbReference type="CDD" id="cd00446">
    <property type="entry name" value="GrpE"/>
    <property type="match status" value="1"/>
</dbReference>
<dbReference type="GO" id="GO:0051087">
    <property type="term" value="F:protein-folding chaperone binding"/>
    <property type="evidence" value="ECO:0007669"/>
    <property type="project" value="InterPro"/>
</dbReference>
<evidence type="ECO:0000256" key="5">
    <source>
        <dbReference type="ARBA" id="ARBA00023016"/>
    </source>
</evidence>
<sequence length="214" mass="23987">MNVNRQSEPQEAAQETAQKQAAEEQETTQAPEGQAESEATDQAQPATDADQEQDAHEQQAEAPAEDPRIAALEREAAEHQQRLVRAQADFDNYRRRTQKEKEELARYASMKLITELLPIVDNFERALAAAQDSGDQQSLVKGVDMIFRQLDQVLGQEGLKAMETVGQPFNPDYHQAIMQVESEEHEEGVVVEEVQKGYMLKDKVLRPAMVKVSG</sequence>
<dbReference type="PROSITE" id="PS01071">
    <property type="entry name" value="GRPE"/>
    <property type="match status" value="1"/>
</dbReference>
<dbReference type="GO" id="GO:0005737">
    <property type="term" value="C:cytoplasm"/>
    <property type="evidence" value="ECO:0007669"/>
    <property type="project" value="UniProtKB-SubCell"/>
</dbReference>
<keyword evidence="4 10" id="KW-0963">Cytoplasm</keyword>
<dbReference type="GO" id="GO:0006457">
    <property type="term" value="P:protein folding"/>
    <property type="evidence" value="ECO:0007669"/>
    <property type="project" value="InterPro"/>
</dbReference>
<evidence type="ECO:0000256" key="13">
    <source>
        <dbReference type="SAM" id="MobiDB-lite"/>
    </source>
</evidence>
<name>A0A927GQP2_9BACL</name>
<evidence type="ECO:0000256" key="9">
    <source>
        <dbReference type="ARBA" id="ARBA00076414"/>
    </source>
</evidence>
<dbReference type="Proteomes" id="UP000621560">
    <property type="component" value="Unassembled WGS sequence"/>
</dbReference>
<dbReference type="GO" id="GO:0042803">
    <property type="term" value="F:protein homodimerization activity"/>
    <property type="evidence" value="ECO:0007669"/>
    <property type="project" value="InterPro"/>
</dbReference>
<evidence type="ECO:0000256" key="4">
    <source>
        <dbReference type="ARBA" id="ARBA00022490"/>
    </source>
</evidence>
<proteinExistence type="inferred from homology"/>
<dbReference type="AlphaFoldDB" id="A0A927GQP2"/>
<evidence type="ECO:0000256" key="10">
    <source>
        <dbReference type="HAMAP-Rule" id="MF_01151"/>
    </source>
</evidence>
<evidence type="ECO:0000256" key="12">
    <source>
        <dbReference type="RuleBase" id="RU004478"/>
    </source>
</evidence>
<dbReference type="GO" id="GO:0051082">
    <property type="term" value="F:unfolded protein binding"/>
    <property type="evidence" value="ECO:0007669"/>
    <property type="project" value="TreeGrafter"/>
</dbReference>
<dbReference type="Pfam" id="PF01025">
    <property type="entry name" value="GrpE"/>
    <property type="match status" value="1"/>
</dbReference>
<reference evidence="14" key="1">
    <citation type="submission" date="2020-09" db="EMBL/GenBank/DDBJ databases">
        <title>A novel bacterium of genus Paenibacillus, isolated from South China Sea.</title>
        <authorList>
            <person name="Huang H."/>
            <person name="Mo K."/>
            <person name="Hu Y."/>
        </authorList>
    </citation>
    <scope>NUCLEOTIDE SEQUENCE</scope>
    <source>
        <strain evidence="14">IB182496</strain>
    </source>
</reference>